<sequence length="55" mass="6245">MKALAYKNETEEKRFVLDVSLLSRTVDFYLKARNGDLVRAERDPVAGSSRLKTDA</sequence>
<dbReference type="Proteomes" id="UP000028701">
    <property type="component" value="Unassembled WGS sequence"/>
</dbReference>
<dbReference type="EMBL" id="BBJU01000035">
    <property type="protein sequence ID" value="GAK73328.1"/>
    <property type="molecule type" value="Genomic_DNA"/>
</dbReference>
<dbReference type="AlphaFoldDB" id="A0A081D332"/>
<evidence type="ECO:0000313" key="2">
    <source>
        <dbReference type="Proteomes" id="UP000028701"/>
    </source>
</evidence>
<accession>A0A081D332</accession>
<evidence type="ECO:0000313" key="1">
    <source>
        <dbReference type="EMBL" id="GAK73328.1"/>
    </source>
</evidence>
<protein>
    <submittedName>
        <fullName evidence="1">Uncharacterized protein</fullName>
    </submittedName>
</protein>
<dbReference type="RefSeq" id="WP_165572272.1">
    <property type="nucleotide sequence ID" value="NZ_BBJU01000035.1"/>
</dbReference>
<proteinExistence type="predicted"/>
<name>A0A081D332_9HYPH</name>
<reference evidence="1 2" key="1">
    <citation type="submission" date="2014-08" db="EMBL/GenBank/DDBJ databases">
        <title>Whole genome shotgun sequence of Rhizobium rubi NBRC 13261.</title>
        <authorList>
            <person name="Katano-Makiyama Y."/>
            <person name="Hosoyama A."/>
            <person name="Hashimoto M."/>
            <person name="Hosoyama Y."/>
            <person name="Noguchi M."/>
            <person name="Tsuchikane K."/>
            <person name="Uohara A."/>
            <person name="Ohji S."/>
            <person name="Ichikawa N."/>
            <person name="Kimura A."/>
            <person name="Yamazoe A."/>
            <person name="Fujita N."/>
        </authorList>
    </citation>
    <scope>NUCLEOTIDE SEQUENCE [LARGE SCALE GENOMIC DNA]</scope>
    <source>
        <strain evidence="1 2">NBRC 13261</strain>
    </source>
</reference>
<organism evidence="1 2">
    <name type="scientific">Agrobacterium rubi TR3 = NBRC 13261</name>
    <dbReference type="NCBI Taxonomy" id="1368415"/>
    <lineage>
        <taxon>Bacteria</taxon>
        <taxon>Pseudomonadati</taxon>
        <taxon>Pseudomonadota</taxon>
        <taxon>Alphaproteobacteria</taxon>
        <taxon>Hyphomicrobiales</taxon>
        <taxon>Rhizobiaceae</taxon>
        <taxon>Rhizobium/Agrobacterium group</taxon>
        <taxon>Agrobacterium</taxon>
    </lineage>
</organism>
<comment type="caution">
    <text evidence="1">The sequence shown here is derived from an EMBL/GenBank/DDBJ whole genome shotgun (WGS) entry which is preliminary data.</text>
</comment>
<gene>
    <name evidence="1" type="ORF">RRU01S_35_00370</name>
</gene>